<dbReference type="AlphaFoldDB" id="A0A1N6KL61"/>
<evidence type="ECO:0000256" key="1">
    <source>
        <dbReference type="ARBA" id="ARBA00022801"/>
    </source>
</evidence>
<dbReference type="NCBIfam" id="TIGR01493">
    <property type="entry name" value="HAD-SF-IA-v2"/>
    <property type="match status" value="1"/>
</dbReference>
<dbReference type="Gene3D" id="1.10.150.750">
    <property type="match status" value="1"/>
</dbReference>
<gene>
    <name evidence="2" type="ORF">SAMN05444168_7463</name>
</gene>
<dbReference type="SFLD" id="SFLDG01129">
    <property type="entry name" value="C1.5:_HAD__Beta-PGM__Phosphata"/>
    <property type="match status" value="1"/>
</dbReference>
<evidence type="ECO:0000313" key="3">
    <source>
        <dbReference type="Proteomes" id="UP000184693"/>
    </source>
</evidence>
<protein>
    <submittedName>
        <fullName evidence="2">Putative hydrolase of the HAD superfamily</fullName>
    </submittedName>
</protein>
<dbReference type="InterPro" id="IPR051540">
    <property type="entry name" value="S-2-haloacid_dehalogenase"/>
</dbReference>
<accession>A0A1N6KL61</accession>
<dbReference type="RefSeq" id="WP_074269150.1">
    <property type="nucleotide sequence ID" value="NZ_FSRM01000002.1"/>
</dbReference>
<dbReference type="InterPro" id="IPR023214">
    <property type="entry name" value="HAD_sf"/>
</dbReference>
<dbReference type="SFLD" id="SFLDS00003">
    <property type="entry name" value="Haloacid_Dehalogenase"/>
    <property type="match status" value="1"/>
</dbReference>
<dbReference type="InterPro" id="IPR036412">
    <property type="entry name" value="HAD-like_sf"/>
</dbReference>
<dbReference type="EMBL" id="FSRM01000002">
    <property type="protein sequence ID" value="SIO57086.1"/>
    <property type="molecule type" value="Genomic_DNA"/>
</dbReference>
<dbReference type="SUPFAM" id="SSF56784">
    <property type="entry name" value="HAD-like"/>
    <property type="match status" value="1"/>
</dbReference>
<dbReference type="InterPro" id="IPR006439">
    <property type="entry name" value="HAD-SF_hydro_IA"/>
</dbReference>
<dbReference type="Pfam" id="PF00702">
    <property type="entry name" value="Hydrolase"/>
    <property type="match status" value="1"/>
</dbReference>
<name>A0A1N6KL61_9BURK</name>
<organism evidence="2 3">
    <name type="scientific">Paraburkholderia phenazinium</name>
    <dbReference type="NCBI Taxonomy" id="60549"/>
    <lineage>
        <taxon>Bacteria</taxon>
        <taxon>Pseudomonadati</taxon>
        <taxon>Pseudomonadota</taxon>
        <taxon>Betaproteobacteria</taxon>
        <taxon>Burkholderiales</taxon>
        <taxon>Burkholderiaceae</taxon>
        <taxon>Paraburkholderia</taxon>
    </lineage>
</organism>
<sequence>MKKLTDFKVLTFDVVGTLINFEKGVLESVRRLGGEAARNLTDDQIFEPYIRGRATYPGRSSHAMASVYQSLAAELGLPADPQTAAAFQRDVLDWPAFDDSVAALQRLRRHFRLVAMTNADRVALSAYAHTLGDPFDDSVTADETGVAKPDPQFFAYNRGRQSAFGYKFGDILHVAQSQYHDIGVARELGYTVCWIERRQGLQGFGATPIPERVTTPDFRFATLKALADAVEAEEQVAA</sequence>
<keyword evidence="1 2" id="KW-0378">Hydrolase</keyword>
<dbReference type="Gene3D" id="3.40.50.1000">
    <property type="entry name" value="HAD superfamily/HAD-like"/>
    <property type="match status" value="1"/>
</dbReference>
<dbReference type="PANTHER" id="PTHR43316:SF3">
    <property type="entry name" value="HALOACID DEHALOGENASE, TYPE II (AFU_ORTHOLOGUE AFUA_2G07750)-RELATED"/>
    <property type="match status" value="1"/>
</dbReference>
<reference evidence="2 3" key="1">
    <citation type="submission" date="2016-11" db="EMBL/GenBank/DDBJ databases">
        <authorList>
            <person name="Jaros S."/>
            <person name="Januszkiewicz K."/>
            <person name="Wedrychowicz H."/>
        </authorList>
    </citation>
    <scope>NUCLEOTIDE SEQUENCE [LARGE SCALE GENOMIC DNA]</scope>
    <source>
        <strain evidence="2 3">GAS86</strain>
    </source>
</reference>
<dbReference type="PANTHER" id="PTHR43316">
    <property type="entry name" value="HYDROLASE, HALOACID DELAHOGENASE-RELATED"/>
    <property type="match status" value="1"/>
</dbReference>
<dbReference type="Proteomes" id="UP000184693">
    <property type="component" value="Unassembled WGS sequence"/>
</dbReference>
<dbReference type="GO" id="GO:0016787">
    <property type="term" value="F:hydrolase activity"/>
    <property type="evidence" value="ECO:0007669"/>
    <property type="project" value="UniProtKB-KW"/>
</dbReference>
<dbReference type="OrthoDB" id="8585081at2"/>
<proteinExistence type="predicted"/>
<evidence type="ECO:0000313" key="2">
    <source>
        <dbReference type="EMBL" id="SIO57086.1"/>
    </source>
</evidence>